<dbReference type="GeneID" id="10668907"/>
<dbReference type="Pfam" id="PF10988">
    <property type="entry name" value="DUF2807"/>
    <property type="match status" value="2"/>
</dbReference>
<dbReference type="PANTHER" id="PTHR39200:SF1">
    <property type="entry name" value="AUTO-TRANSPORTER ADHESIN HEAD GIN DOMAIN-CONTAINING PROTEIN-RELATED"/>
    <property type="match status" value="1"/>
</dbReference>
<gene>
    <name evidence="2" type="ordered locus">MSWAN_1402</name>
</gene>
<feature type="domain" description="Putative auto-transporter adhesin head GIN" evidence="1">
    <location>
        <begin position="52"/>
        <end position="135"/>
    </location>
</feature>
<feature type="domain" description="Putative auto-transporter adhesin head GIN" evidence="1">
    <location>
        <begin position="136"/>
        <end position="207"/>
    </location>
</feature>
<evidence type="ECO:0000259" key="1">
    <source>
        <dbReference type="Pfam" id="PF10988"/>
    </source>
</evidence>
<dbReference type="EMBL" id="CP002772">
    <property type="protein sequence ID" value="AEG18416.1"/>
    <property type="molecule type" value="Genomic_DNA"/>
</dbReference>
<dbReference type="HOGENOM" id="CLU_1237938_0_0_2"/>
<name>F6D782_METPW</name>
<dbReference type="STRING" id="868131.MSWAN_1402"/>
<accession>F6D782</accession>
<dbReference type="PANTHER" id="PTHR39200">
    <property type="entry name" value="HYPOTHETICAL EXPORTED PROTEIN"/>
    <property type="match status" value="1"/>
</dbReference>
<dbReference type="OrthoDB" id="68657at2157"/>
<dbReference type="AlphaFoldDB" id="F6D782"/>
<reference evidence="2 3" key="1">
    <citation type="journal article" date="2014" name="Int. J. Syst. Evol. Microbiol.">
        <title>Methanobacterium paludis sp. nov. and a novel strain of Methanobacterium lacus isolated from northern peatlands.</title>
        <authorList>
            <person name="Cadillo-Quiroz H."/>
            <person name="Brauer S.L."/>
            <person name="Goodson N."/>
            <person name="Yavitt J.B."/>
            <person name="Zinder S.H."/>
        </authorList>
    </citation>
    <scope>NUCLEOTIDE SEQUENCE [LARGE SCALE GENOMIC DNA]</scope>
    <source>
        <strain evidence="3">DSM 25820 / JCM 18151 / SWAN1</strain>
    </source>
</reference>
<dbReference type="eggNOG" id="arCOG10857">
    <property type="taxonomic scope" value="Archaea"/>
</dbReference>
<evidence type="ECO:0000313" key="3">
    <source>
        <dbReference type="Proteomes" id="UP000009231"/>
    </source>
</evidence>
<dbReference type="PROSITE" id="PS51257">
    <property type="entry name" value="PROKAR_LIPOPROTEIN"/>
    <property type="match status" value="1"/>
</dbReference>
<keyword evidence="3" id="KW-1185">Reference proteome</keyword>
<organism evidence="2 3">
    <name type="scientific">Methanobacterium paludis (strain DSM 25820 / JCM 18151 / SWAN1)</name>
    <dbReference type="NCBI Taxonomy" id="868131"/>
    <lineage>
        <taxon>Archaea</taxon>
        <taxon>Methanobacteriati</taxon>
        <taxon>Methanobacteriota</taxon>
        <taxon>Methanomada group</taxon>
        <taxon>Methanobacteria</taxon>
        <taxon>Methanobacteriales</taxon>
        <taxon>Methanobacteriaceae</taxon>
        <taxon>Methanobacterium</taxon>
    </lineage>
</organism>
<sequence length="223" mass="22770">MKKIDYIMLGMLLCFVVAASGCVNPWSGSGNQTGNQTGNGTANQTDVQGVSNVVLNGPGTLIIQQGDQDSLTVEADSSMMSKITTQVSGNALSISNLNSVSNGAVKYRLTLKNLDTITLHGNGEAQVTSLNTNKLITTVDAGKISLAGTAKDHVATVNGGGQINARDLQSQTATVTINGEGSAIVNAVQTLKAVVNGGGSISYLGNPQVTQQVNGMGTVTKTS</sequence>
<proteinExistence type="predicted"/>
<dbReference type="RefSeq" id="WP_013825917.1">
    <property type="nucleotide sequence ID" value="NC_015574.1"/>
</dbReference>
<dbReference type="Gene3D" id="2.160.20.120">
    <property type="match status" value="1"/>
</dbReference>
<dbReference type="KEGG" id="mew:MSWAN_1402"/>
<protein>
    <recommendedName>
        <fullName evidence="1">Putative auto-transporter adhesin head GIN domain-containing protein</fullName>
    </recommendedName>
</protein>
<dbReference type="Proteomes" id="UP000009231">
    <property type="component" value="Chromosome"/>
</dbReference>
<evidence type="ECO:0000313" key="2">
    <source>
        <dbReference type="EMBL" id="AEG18416.1"/>
    </source>
</evidence>
<dbReference type="InterPro" id="IPR021255">
    <property type="entry name" value="DUF2807"/>
</dbReference>